<evidence type="ECO:0000313" key="2">
    <source>
        <dbReference type="EMBL" id="OJJ58109.1"/>
    </source>
</evidence>
<gene>
    <name evidence="2" type="ORF">ASPSYDRAFT_133081</name>
</gene>
<name>A0A1L9TFA5_9EURO</name>
<dbReference type="EMBL" id="KV878587">
    <property type="protein sequence ID" value="OJJ58109.1"/>
    <property type="molecule type" value="Genomic_DNA"/>
</dbReference>
<feature type="region of interest" description="Disordered" evidence="1">
    <location>
        <begin position="99"/>
        <end position="156"/>
    </location>
</feature>
<dbReference type="VEuPathDB" id="FungiDB:ASPSYDRAFT_133081"/>
<keyword evidence="3" id="KW-1185">Reference proteome</keyword>
<protein>
    <submittedName>
        <fullName evidence="2">Uncharacterized protein</fullName>
    </submittedName>
</protein>
<dbReference type="AlphaFoldDB" id="A0A1L9TFA5"/>
<feature type="region of interest" description="Disordered" evidence="1">
    <location>
        <begin position="22"/>
        <end position="45"/>
    </location>
</feature>
<organism evidence="2 3">
    <name type="scientific">Aspergillus sydowii CBS 593.65</name>
    <dbReference type="NCBI Taxonomy" id="1036612"/>
    <lineage>
        <taxon>Eukaryota</taxon>
        <taxon>Fungi</taxon>
        <taxon>Dikarya</taxon>
        <taxon>Ascomycota</taxon>
        <taxon>Pezizomycotina</taxon>
        <taxon>Eurotiomycetes</taxon>
        <taxon>Eurotiomycetidae</taxon>
        <taxon>Eurotiales</taxon>
        <taxon>Aspergillaceae</taxon>
        <taxon>Aspergillus</taxon>
        <taxon>Aspergillus subgen. Nidulantes</taxon>
    </lineage>
</organism>
<reference evidence="3" key="1">
    <citation type="journal article" date="2017" name="Genome Biol.">
        <title>Comparative genomics reveals high biological diversity and specific adaptations in the industrially and medically important fungal genus Aspergillus.</title>
        <authorList>
            <person name="de Vries R.P."/>
            <person name="Riley R."/>
            <person name="Wiebenga A."/>
            <person name="Aguilar-Osorio G."/>
            <person name="Amillis S."/>
            <person name="Uchima C.A."/>
            <person name="Anderluh G."/>
            <person name="Asadollahi M."/>
            <person name="Askin M."/>
            <person name="Barry K."/>
            <person name="Battaglia E."/>
            <person name="Bayram O."/>
            <person name="Benocci T."/>
            <person name="Braus-Stromeyer S.A."/>
            <person name="Caldana C."/>
            <person name="Canovas D."/>
            <person name="Cerqueira G.C."/>
            <person name="Chen F."/>
            <person name="Chen W."/>
            <person name="Choi C."/>
            <person name="Clum A."/>
            <person name="Dos Santos R.A."/>
            <person name="Damasio A.R."/>
            <person name="Diallinas G."/>
            <person name="Emri T."/>
            <person name="Fekete E."/>
            <person name="Flipphi M."/>
            <person name="Freyberg S."/>
            <person name="Gallo A."/>
            <person name="Gournas C."/>
            <person name="Habgood R."/>
            <person name="Hainaut M."/>
            <person name="Harispe M.L."/>
            <person name="Henrissat B."/>
            <person name="Hilden K.S."/>
            <person name="Hope R."/>
            <person name="Hossain A."/>
            <person name="Karabika E."/>
            <person name="Karaffa L."/>
            <person name="Karanyi Z."/>
            <person name="Krasevec N."/>
            <person name="Kuo A."/>
            <person name="Kusch H."/>
            <person name="LaButti K."/>
            <person name="Lagendijk E.L."/>
            <person name="Lapidus A."/>
            <person name="Levasseur A."/>
            <person name="Lindquist E."/>
            <person name="Lipzen A."/>
            <person name="Logrieco A.F."/>
            <person name="MacCabe A."/>
            <person name="Maekelae M.R."/>
            <person name="Malavazi I."/>
            <person name="Melin P."/>
            <person name="Meyer V."/>
            <person name="Mielnichuk N."/>
            <person name="Miskei M."/>
            <person name="Molnar A.P."/>
            <person name="Mule G."/>
            <person name="Ngan C.Y."/>
            <person name="Orejas M."/>
            <person name="Orosz E."/>
            <person name="Ouedraogo J.P."/>
            <person name="Overkamp K.M."/>
            <person name="Park H.-S."/>
            <person name="Perrone G."/>
            <person name="Piumi F."/>
            <person name="Punt P.J."/>
            <person name="Ram A.F."/>
            <person name="Ramon A."/>
            <person name="Rauscher S."/>
            <person name="Record E."/>
            <person name="Riano-Pachon D.M."/>
            <person name="Robert V."/>
            <person name="Roehrig J."/>
            <person name="Ruller R."/>
            <person name="Salamov A."/>
            <person name="Salih N.S."/>
            <person name="Samson R.A."/>
            <person name="Sandor E."/>
            <person name="Sanguinetti M."/>
            <person name="Schuetze T."/>
            <person name="Sepcic K."/>
            <person name="Shelest E."/>
            <person name="Sherlock G."/>
            <person name="Sophianopoulou V."/>
            <person name="Squina F.M."/>
            <person name="Sun H."/>
            <person name="Susca A."/>
            <person name="Todd R.B."/>
            <person name="Tsang A."/>
            <person name="Unkles S.E."/>
            <person name="van de Wiele N."/>
            <person name="van Rossen-Uffink D."/>
            <person name="Oliveira J.V."/>
            <person name="Vesth T.C."/>
            <person name="Visser J."/>
            <person name="Yu J.-H."/>
            <person name="Zhou M."/>
            <person name="Andersen M.R."/>
            <person name="Archer D.B."/>
            <person name="Baker S.E."/>
            <person name="Benoit I."/>
            <person name="Brakhage A.A."/>
            <person name="Braus G.H."/>
            <person name="Fischer R."/>
            <person name="Frisvad J.C."/>
            <person name="Goldman G.H."/>
            <person name="Houbraken J."/>
            <person name="Oakley B."/>
            <person name="Pocsi I."/>
            <person name="Scazzocchio C."/>
            <person name="Seiboth B."/>
            <person name="vanKuyk P.A."/>
            <person name="Wortman J."/>
            <person name="Dyer P.S."/>
            <person name="Grigoriev I.V."/>
        </authorList>
    </citation>
    <scope>NUCLEOTIDE SEQUENCE [LARGE SCALE GENOMIC DNA]</scope>
    <source>
        <strain evidence="3">CBS 593.65</strain>
    </source>
</reference>
<dbReference type="RefSeq" id="XP_040701915.1">
    <property type="nucleotide sequence ID" value="XM_040840626.1"/>
</dbReference>
<proteinExistence type="predicted"/>
<dbReference type="GeneID" id="63756699"/>
<feature type="compositionally biased region" description="Polar residues" evidence="1">
    <location>
        <begin position="27"/>
        <end position="45"/>
    </location>
</feature>
<sequence length="171" mass="17992">MRKRKWARKALNATTDLWYRITGRRPASNQQGGMPSEQATGVTSNTNAPSIVETVALGLALPLIARVTTRVFDVDDVLSSAVFVSEDVGFLPLAAVPPTSDHDSTGDGDGDGVIVESPSDNADTGDSWHSVLPGQAEPGESSGAHSDTSLGERCVRFSSNDVVTTEDVGKH</sequence>
<dbReference type="Proteomes" id="UP000184356">
    <property type="component" value="Unassembled WGS sequence"/>
</dbReference>
<accession>A0A1L9TFA5</accession>
<evidence type="ECO:0000256" key="1">
    <source>
        <dbReference type="SAM" id="MobiDB-lite"/>
    </source>
</evidence>
<evidence type="ECO:0000313" key="3">
    <source>
        <dbReference type="Proteomes" id="UP000184356"/>
    </source>
</evidence>